<dbReference type="RefSeq" id="WP_181053197.1">
    <property type="nucleotide sequence ID" value="NZ_JACDXJ010000001.1"/>
</dbReference>
<dbReference type="SUPFAM" id="SSF51126">
    <property type="entry name" value="Pectin lyase-like"/>
    <property type="match status" value="1"/>
</dbReference>
<comment type="caution">
    <text evidence="1">The sequence shown here is derived from an EMBL/GenBank/DDBJ whole genome shotgun (WGS) entry which is preliminary data.</text>
</comment>
<reference evidence="1 2" key="1">
    <citation type="submission" date="2020-07" db="EMBL/GenBank/DDBJ databases">
        <title>Draft genome and description of Microvirga mediterraneensis Marseille-Q2068 sp. nov.</title>
        <authorList>
            <person name="Boxberger M."/>
        </authorList>
    </citation>
    <scope>NUCLEOTIDE SEQUENCE [LARGE SCALE GENOMIC DNA]</scope>
    <source>
        <strain evidence="1 2">Marseille-Q2068</strain>
    </source>
</reference>
<evidence type="ECO:0000313" key="2">
    <source>
        <dbReference type="Proteomes" id="UP000572984"/>
    </source>
</evidence>
<keyword evidence="2" id="KW-1185">Reference proteome</keyword>
<dbReference type="InterPro" id="IPR011050">
    <property type="entry name" value="Pectin_lyase_fold/virulence"/>
</dbReference>
<name>A0A838BTI2_9HYPH</name>
<gene>
    <name evidence="1" type="ORF">H0S73_16670</name>
</gene>
<protein>
    <submittedName>
        <fullName evidence="1">Uncharacterized protein</fullName>
    </submittedName>
</protein>
<evidence type="ECO:0000313" key="1">
    <source>
        <dbReference type="EMBL" id="MBA1157746.1"/>
    </source>
</evidence>
<dbReference type="InterPro" id="IPR012334">
    <property type="entry name" value="Pectin_lyas_fold"/>
</dbReference>
<dbReference type="Gene3D" id="2.160.20.10">
    <property type="entry name" value="Single-stranded right-handed beta-helix, Pectin lyase-like"/>
    <property type="match status" value="1"/>
</dbReference>
<dbReference type="InterPro" id="IPR006626">
    <property type="entry name" value="PbH1"/>
</dbReference>
<dbReference type="EMBL" id="JACDXJ010000001">
    <property type="protein sequence ID" value="MBA1157746.1"/>
    <property type="molecule type" value="Genomic_DNA"/>
</dbReference>
<organism evidence="1 2">
    <name type="scientific">Microvirga mediterraneensis</name>
    <dbReference type="NCBI Taxonomy" id="2754695"/>
    <lineage>
        <taxon>Bacteria</taxon>
        <taxon>Pseudomonadati</taxon>
        <taxon>Pseudomonadota</taxon>
        <taxon>Alphaproteobacteria</taxon>
        <taxon>Hyphomicrobiales</taxon>
        <taxon>Methylobacteriaceae</taxon>
        <taxon>Microvirga</taxon>
    </lineage>
</organism>
<dbReference type="AlphaFoldDB" id="A0A838BTI2"/>
<accession>A0A838BTI2</accession>
<sequence length="686" mass="72609">MALDPDYFFYSDGTITLTNGSDLATGTFTAWDPAVLPFDFVFPNDGMSGMAVIKEVLGMSQIRLAKPWPGPTLTDAPYFMVRWTKHTDPKIYALRLSDYLTRLKAIPENLEEIGQQVATDAAAVASALPTITQAASDVEADRQAVDIAAAAIEVAQIATLEARDETIEARDVAVSAAGSTQSLWDTRAAALAANIPAPVQYLRTAGYAAVGDGGGALYDRIAAPSTAKAWHFQSADGAWWALVADPVRPRMLGAKGVGTDDTAALQAAIDYSAAFNVELDLGAGDFGVAGELLVNTSHFKMTGAGLGNTTLRAVGNFGFMLRIGPSANYCRIQHLTLLSMYTTTRSVRIDENATVIRFSGCEFSGDVADNLVYSMGQNVDFDACSWYVGGANTLALTFDCYNQNGGVTDCRIGGPGKGIRIARSSAAKHRVEGLRVVGTYFINTGEYNIEVGPSLFTVIDSCVLDQAGLANVKILDGADNVTLSNNWVANGGGFSGTGVYIYANAGNGHIIQGNQFQFCAQAIVVDANPSSRISNVTISGNSFQSMGNNTLVLDSVNGCIITGNTDGSLPGGGSWMTKGTFGPGRYIFDNNKWHTTPPGLFHSTSSYRFGNEIGIRGSNEGATMPGASVTSMTIPHGLFTTPDIAFAQLEGHNSAVTISNRTNTTFTVSWNTAVNPVIHWQAKVAR</sequence>
<dbReference type="SMART" id="SM00710">
    <property type="entry name" value="PbH1"/>
    <property type="match status" value="5"/>
</dbReference>
<dbReference type="Proteomes" id="UP000572984">
    <property type="component" value="Unassembled WGS sequence"/>
</dbReference>
<proteinExistence type="predicted"/>